<gene>
    <name evidence="1" type="ORF">DU506_00905</name>
</gene>
<accession>A0A368U9W5</accession>
<proteinExistence type="predicted"/>
<dbReference type="SUPFAM" id="SSF52540">
    <property type="entry name" value="P-loop containing nucleoside triphosphate hydrolases"/>
    <property type="match status" value="1"/>
</dbReference>
<comment type="caution">
    <text evidence="1">The sequence shown here is derived from an EMBL/GenBank/DDBJ whole genome shotgun (WGS) entry which is preliminary data.</text>
</comment>
<dbReference type="Proteomes" id="UP000253204">
    <property type="component" value="Unassembled WGS sequence"/>
</dbReference>
<dbReference type="EMBL" id="QPIJ01000001">
    <property type="protein sequence ID" value="RCV93744.1"/>
    <property type="molecule type" value="Genomic_DNA"/>
</dbReference>
<protein>
    <submittedName>
        <fullName evidence="1">ATP-binding protein</fullName>
    </submittedName>
</protein>
<keyword evidence="2" id="KW-1185">Reference proteome</keyword>
<sequence>MARRLILIGGMPGSGKTLIGKALAGRLGLFVDKDTVSQFFTEQMLQLLGSHVDDRESGVYLGKVRDIEYETMMKHALENLALGHTVICSAPFIREFGDPQWLDGIHFEAELLDADVIKIWIHVDPRTARERILSRGASRDVWKLINWDTYISTIPKTAPSNIGAVVIDNSCRPESPLFEQIEAVVARLQEPMHETSLSP</sequence>
<dbReference type="OrthoDB" id="198115at2"/>
<evidence type="ECO:0000313" key="1">
    <source>
        <dbReference type="EMBL" id="RCV93744.1"/>
    </source>
</evidence>
<dbReference type="InterPro" id="IPR027417">
    <property type="entry name" value="P-loop_NTPase"/>
</dbReference>
<dbReference type="GO" id="GO:0005524">
    <property type="term" value="F:ATP binding"/>
    <property type="evidence" value="ECO:0007669"/>
    <property type="project" value="UniProtKB-KW"/>
</dbReference>
<dbReference type="Gene3D" id="3.40.50.300">
    <property type="entry name" value="P-loop containing nucleotide triphosphate hydrolases"/>
    <property type="match status" value="1"/>
</dbReference>
<organism evidence="1 2">
    <name type="scientific">Vreelandella rituensis</name>
    <dbReference type="NCBI Taxonomy" id="2282306"/>
    <lineage>
        <taxon>Bacteria</taxon>
        <taxon>Pseudomonadati</taxon>
        <taxon>Pseudomonadota</taxon>
        <taxon>Gammaproteobacteria</taxon>
        <taxon>Oceanospirillales</taxon>
        <taxon>Halomonadaceae</taxon>
        <taxon>Vreelandella</taxon>
    </lineage>
</organism>
<reference evidence="1 2" key="1">
    <citation type="submission" date="2018-07" db="EMBL/GenBank/DDBJ databases">
        <title>Halomonas rutogse sp. nov., isolated from Lake TangqianCo on Tibetan Plateau.</title>
        <authorList>
            <person name="Lu H."/>
            <person name="Xing P."/>
            <person name="Wu Q."/>
        </authorList>
    </citation>
    <scope>NUCLEOTIDE SEQUENCE [LARGE SCALE GENOMIC DNA]</scope>
    <source>
        <strain evidence="1 2">TQ8S</strain>
    </source>
</reference>
<dbReference type="Pfam" id="PF13238">
    <property type="entry name" value="AAA_18"/>
    <property type="match status" value="1"/>
</dbReference>
<evidence type="ECO:0000313" key="2">
    <source>
        <dbReference type="Proteomes" id="UP000253204"/>
    </source>
</evidence>
<keyword evidence="1" id="KW-0547">Nucleotide-binding</keyword>
<dbReference type="RefSeq" id="WP_114485072.1">
    <property type="nucleotide sequence ID" value="NZ_CBCSHM010000007.1"/>
</dbReference>
<name>A0A368U9W5_9GAMM</name>
<dbReference type="AlphaFoldDB" id="A0A368U9W5"/>
<keyword evidence="1" id="KW-0067">ATP-binding</keyword>